<sequence length="284" mass="31379">MLKFLILCTLISVYCSTVSSYTDTEYVNSNCGSTVYVTSATKLKLENYMFYGLDSPCEITLTAYDSFQTGLSLEGHFLDFDLPCNYGSVTLYDSTNRQSRTILADQLCGYKPSTFYKGSGESIVIEINKNEGYSQYTASFNFLLTESHDGFCDDTEFQCDNFECINNLLTCDGNNNCGDNSDEGSVCFWTIGTIAGIGIGGGVLFMIVVIIIAVSCRRKQRVVYQNQYGSMPYTNGPQVIAQPYMVMPQPQYGAAPFPGYQQQTPAPPAPPAYKQEQPKTTVKS</sequence>
<dbReference type="AlphaFoldDB" id="V3Z2R5"/>
<evidence type="ECO:0000313" key="8">
    <source>
        <dbReference type="Proteomes" id="UP000030746"/>
    </source>
</evidence>
<dbReference type="SUPFAM" id="SSF57424">
    <property type="entry name" value="LDL receptor-like module"/>
    <property type="match status" value="1"/>
</dbReference>
<dbReference type="KEGG" id="lgi:LOTGIDRAFT_236088"/>
<dbReference type="PROSITE" id="PS01209">
    <property type="entry name" value="LDLRA_1"/>
    <property type="match status" value="1"/>
</dbReference>
<keyword evidence="4" id="KW-0472">Membrane</keyword>
<evidence type="ECO:0000256" key="3">
    <source>
        <dbReference type="SAM" id="MobiDB-lite"/>
    </source>
</evidence>
<evidence type="ECO:0000256" key="5">
    <source>
        <dbReference type="SAM" id="SignalP"/>
    </source>
</evidence>
<protein>
    <recommendedName>
        <fullName evidence="6">CUB domain-containing protein</fullName>
    </recommendedName>
</protein>
<dbReference type="GeneID" id="20250051"/>
<keyword evidence="4" id="KW-0812">Transmembrane</keyword>
<feature type="transmembrane region" description="Helical" evidence="4">
    <location>
        <begin position="188"/>
        <end position="214"/>
    </location>
</feature>
<feature type="domain" description="CUB" evidence="6">
    <location>
        <begin position="31"/>
        <end position="147"/>
    </location>
</feature>
<evidence type="ECO:0000256" key="1">
    <source>
        <dbReference type="ARBA" id="ARBA00023157"/>
    </source>
</evidence>
<name>V3Z2R5_LOTGI</name>
<dbReference type="SMART" id="SM00192">
    <property type="entry name" value="LDLa"/>
    <property type="match status" value="1"/>
</dbReference>
<reference evidence="7 8" key="1">
    <citation type="journal article" date="2013" name="Nature">
        <title>Insights into bilaterian evolution from three spiralian genomes.</title>
        <authorList>
            <person name="Simakov O."/>
            <person name="Marletaz F."/>
            <person name="Cho S.J."/>
            <person name="Edsinger-Gonzales E."/>
            <person name="Havlak P."/>
            <person name="Hellsten U."/>
            <person name="Kuo D.H."/>
            <person name="Larsson T."/>
            <person name="Lv J."/>
            <person name="Arendt D."/>
            <person name="Savage R."/>
            <person name="Osoegawa K."/>
            <person name="de Jong P."/>
            <person name="Grimwood J."/>
            <person name="Chapman J.A."/>
            <person name="Shapiro H."/>
            <person name="Aerts A."/>
            <person name="Otillar R.P."/>
            <person name="Terry A.Y."/>
            <person name="Boore J.L."/>
            <person name="Grigoriev I.V."/>
            <person name="Lindberg D.R."/>
            <person name="Seaver E.C."/>
            <person name="Weisblat D.A."/>
            <person name="Putnam N.H."/>
            <person name="Rokhsar D.S."/>
        </authorList>
    </citation>
    <scope>NUCLEOTIDE SEQUENCE [LARGE SCALE GENOMIC DNA]</scope>
</reference>
<dbReference type="CDD" id="cd00112">
    <property type="entry name" value="LDLa"/>
    <property type="match status" value="1"/>
</dbReference>
<keyword evidence="5" id="KW-0732">Signal</keyword>
<dbReference type="RefSeq" id="XP_009064498.1">
    <property type="nucleotide sequence ID" value="XM_009066250.1"/>
</dbReference>
<dbReference type="PROSITE" id="PS01180">
    <property type="entry name" value="CUB"/>
    <property type="match status" value="1"/>
</dbReference>
<dbReference type="OMA" id="FTTINIY"/>
<dbReference type="Gene3D" id="4.10.400.10">
    <property type="entry name" value="Low-density Lipoprotein Receptor"/>
    <property type="match status" value="1"/>
</dbReference>
<dbReference type="Proteomes" id="UP000030746">
    <property type="component" value="Unassembled WGS sequence"/>
</dbReference>
<dbReference type="InterPro" id="IPR000859">
    <property type="entry name" value="CUB_dom"/>
</dbReference>
<feature type="region of interest" description="Disordered" evidence="3">
    <location>
        <begin position="256"/>
        <end position="284"/>
    </location>
</feature>
<evidence type="ECO:0000256" key="4">
    <source>
        <dbReference type="SAM" id="Phobius"/>
    </source>
</evidence>
<dbReference type="PANTHER" id="PTHR24652">
    <property type="entry name" value="LOW-DENSITY LIPOPROTEIN RECEPTOR CLASS A DOMAIN-CONTAINING PROTEIN 2"/>
    <property type="match status" value="1"/>
</dbReference>
<keyword evidence="8" id="KW-1185">Reference proteome</keyword>
<dbReference type="InterPro" id="IPR035914">
    <property type="entry name" value="Sperma_CUB_dom_sf"/>
</dbReference>
<dbReference type="InterPro" id="IPR023415">
    <property type="entry name" value="LDLR_class-A_CS"/>
</dbReference>
<proteinExistence type="predicted"/>
<comment type="caution">
    <text evidence="2">Lacks conserved residue(s) required for the propagation of feature annotation.</text>
</comment>
<dbReference type="InterPro" id="IPR036055">
    <property type="entry name" value="LDL_receptor-like_sf"/>
</dbReference>
<dbReference type="SUPFAM" id="SSF49854">
    <property type="entry name" value="Spermadhesin, CUB domain"/>
    <property type="match status" value="1"/>
</dbReference>
<dbReference type="InterPro" id="IPR002172">
    <property type="entry name" value="LDrepeatLR_classA_rpt"/>
</dbReference>
<feature type="disulfide bond" evidence="2">
    <location>
        <begin position="152"/>
        <end position="164"/>
    </location>
</feature>
<keyword evidence="1 2" id="KW-1015">Disulfide bond</keyword>
<feature type="chain" id="PRO_5004716217" description="CUB domain-containing protein" evidence="5">
    <location>
        <begin position="21"/>
        <end position="284"/>
    </location>
</feature>
<dbReference type="HOGENOM" id="CLU_981030_0_0_1"/>
<evidence type="ECO:0000259" key="6">
    <source>
        <dbReference type="PROSITE" id="PS01180"/>
    </source>
</evidence>
<dbReference type="Gene3D" id="2.60.120.290">
    <property type="entry name" value="Spermadhesin, CUB domain"/>
    <property type="match status" value="1"/>
</dbReference>
<evidence type="ECO:0000256" key="2">
    <source>
        <dbReference type="PROSITE-ProRule" id="PRU00124"/>
    </source>
</evidence>
<dbReference type="PROSITE" id="PS50068">
    <property type="entry name" value="LDLRA_2"/>
    <property type="match status" value="1"/>
</dbReference>
<keyword evidence="4" id="KW-1133">Transmembrane helix</keyword>
<gene>
    <name evidence="7" type="ORF">LOTGIDRAFT_236088</name>
</gene>
<dbReference type="CTD" id="20250051"/>
<dbReference type="InterPro" id="IPR042333">
    <property type="entry name" value="LRAD2/Mig-13-like"/>
</dbReference>
<dbReference type="Pfam" id="PF00057">
    <property type="entry name" value="Ldl_recept_a"/>
    <property type="match status" value="1"/>
</dbReference>
<dbReference type="EMBL" id="KB203382">
    <property type="protein sequence ID" value="ESO84878.1"/>
    <property type="molecule type" value="Genomic_DNA"/>
</dbReference>
<dbReference type="OrthoDB" id="6119054at2759"/>
<evidence type="ECO:0000313" key="7">
    <source>
        <dbReference type="EMBL" id="ESO84878.1"/>
    </source>
</evidence>
<accession>V3Z2R5</accession>
<dbReference type="PANTHER" id="PTHR24652:SF69">
    <property type="entry name" value="CUB DOMAIN-CONTAINING PROTEIN"/>
    <property type="match status" value="1"/>
</dbReference>
<feature type="signal peptide" evidence="5">
    <location>
        <begin position="1"/>
        <end position="20"/>
    </location>
</feature>
<organism evidence="7 8">
    <name type="scientific">Lottia gigantea</name>
    <name type="common">Giant owl limpet</name>
    <dbReference type="NCBI Taxonomy" id="225164"/>
    <lineage>
        <taxon>Eukaryota</taxon>
        <taxon>Metazoa</taxon>
        <taxon>Spiralia</taxon>
        <taxon>Lophotrochozoa</taxon>
        <taxon>Mollusca</taxon>
        <taxon>Gastropoda</taxon>
        <taxon>Patellogastropoda</taxon>
        <taxon>Lottioidea</taxon>
        <taxon>Lottiidae</taxon>
        <taxon>Lottia</taxon>
    </lineage>
</organism>
<feature type="disulfide bond" evidence="2">
    <location>
        <begin position="159"/>
        <end position="177"/>
    </location>
</feature>